<evidence type="ECO:0000313" key="1">
    <source>
        <dbReference type="EMBL" id="KAF6820654.1"/>
    </source>
</evidence>
<protein>
    <submittedName>
        <fullName evidence="1">Ankyrin repeat-containing protein</fullName>
    </submittedName>
</protein>
<dbReference type="EMBL" id="WIGO01000268">
    <property type="protein sequence ID" value="KAF6820654.1"/>
    <property type="molecule type" value="Genomic_DNA"/>
</dbReference>
<reference evidence="1" key="1">
    <citation type="journal article" date="2020" name="Phytopathology">
        <title>Genome Sequence Resources of Colletotrichum truncatum, C. plurivorum, C. musicola, and C. sojae: Four Species Pathogenic to Soybean (Glycine max).</title>
        <authorList>
            <person name="Rogerio F."/>
            <person name="Boufleur T.R."/>
            <person name="Ciampi-Guillardi M."/>
            <person name="Sukno S.A."/>
            <person name="Thon M.R."/>
            <person name="Massola Junior N.S."/>
            <person name="Baroncelli R."/>
        </authorList>
    </citation>
    <scope>NUCLEOTIDE SEQUENCE</scope>
    <source>
        <strain evidence="1">LFN00145</strain>
    </source>
</reference>
<keyword evidence="2" id="KW-1185">Reference proteome</keyword>
<gene>
    <name evidence="1" type="ORF">CPLU01_12679</name>
</gene>
<dbReference type="Proteomes" id="UP000654918">
    <property type="component" value="Unassembled WGS sequence"/>
</dbReference>
<dbReference type="AlphaFoldDB" id="A0A8H6N573"/>
<comment type="caution">
    <text evidence="1">The sequence shown here is derived from an EMBL/GenBank/DDBJ whole genome shotgun (WGS) entry which is preliminary data.</text>
</comment>
<organism evidence="1 2">
    <name type="scientific">Colletotrichum plurivorum</name>
    <dbReference type="NCBI Taxonomy" id="2175906"/>
    <lineage>
        <taxon>Eukaryota</taxon>
        <taxon>Fungi</taxon>
        <taxon>Dikarya</taxon>
        <taxon>Ascomycota</taxon>
        <taxon>Pezizomycotina</taxon>
        <taxon>Sordariomycetes</taxon>
        <taxon>Hypocreomycetidae</taxon>
        <taxon>Glomerellales</taxon>
        <taxon>Glomerellaceae</taxon>
        <taxon>Colletotrichum</taxon>
        <taxon>Colletotrichum orchidearum species complex</taxon>
    </lineage>
</organism>
<proteinExistence type="predicted"/>
<accession>A0A8H6N573</accession>
<sequence length="270" mass="29527">MVSRLFRSEDEATDASLGARSWEVIVRGRWKLKMVLLLIVGVNRTTVTSVEVEYIVRCTLQILRQGEFELSFIPTGDGDIHSAEGIRFSFSPVGTVAILNCRNAKGWRVGIFMEGDGPGPGPYYRSNHGLGFVSVPNSDVMKAKLETVLVGASQPHGMNSLWKAAQSAQFVALKPLPETGFGYRIATASSANRGAGFCLFFMVDGGEVVSAHMVMDIEGTDIPATPEADLFRHAKVYEARLEEEKATVVVELKTSRFGNVFEMTFKPDLG</sequence>
<name>A0A8H6N573_9PEZI</name>
<evidence type="ECO:0000313" key="2">
    <source>
        <dbReference type="Proteomes" id="UP000654918"/>
    </source>
</evidence>